<dbReference type="Proteomes" id="UP001500187">
    <property type="component" value="Unassembled WGS sequence"/>
</dbReference>
<evidence type="ECO:0000259" key="2">
    <source>
        <dbReference type="PROSITE" id="PS50206"/>
    </source>
</evidence>
<evidence type="ECO:0000256" key="1">
    <source>
        <dbReference type="ARBA" id="ARBA00022723"/>
    </source>
</evidence>
<keyword evidence="1" id="KW-0479">Metal-binding</keyword>
<dbReference type="Gene3D" id="3.60.15.10">
    <property type="entry name" value="Ribonuclease Z/Hydroxyacylglutathione hydrolase-like"/>
    <property type="match status" value="1"/>
</dbReference>
<dbReference type="InterPro" id="IPR044528">
    <property type="entry name" value="POD-like_MBL-fold"/>
</dbReference>
<dbReference type="CDD" id="cd07724">
    <property type="entry name" value="POD-like_MBL-fold"/>
    <property type="match status" value="1"/>
</dbReference>
<dbReference type="InterPro" id="IPR051682">
    <property type="entry name" value="Mito_Persulfide_Diox"/>
</dbReference>
<name>A0ABP9BID6_9MICC</name>
<dbReference type="Pfam" id="PF00753">
    <property type="entry name" value="Lactamase_B"/>
    <property type="match status" value="1"/>
</dbReference>
<dbReference type="InterPro" id="IPR036873">
    <property type="entry name" value="Rhodanese-like_dom_sf"/>
</dbReference>
<dbReference type="InterPro" id="IPR001763">
    <property type="entry name" value="Rhodanese-like_dom"/>
</dbReference>
<comment type="caution">
    <text evidence="3">The sequence shown here is derived from an EMBL/GenBank/DDBJ whole genome shotgun (WGS) entry which is preliminary data.</text>
</comment>
<dbReference type="Pfam" id="PF00581">
    <property type="entry name" value="Rhodanese"/>
    <property type="match status" value="2"/>
</dbReference>
<accession>A0ABP9BID6</accession>
<dbReference type="PANTHER" id="PTHR43084:SF1">
    <property type="entry name" value="PERSULFIDE DIOXYGENASE ETHE1, MITOCHONDRIAL"/>
    <property type="match status" value="1"/>
</dbReference>
<evidence type="ECO:0000313" key="4">
    <source>
        <dbReference type="Proteomes" id="UP001500187"/>
    </source>
</evidence>
<reference evidence="4" key="1">
    <citation type="journal article" date="2019" name="Int. J. Syst. Evol. Microbiol.">
        <title>The Global Catalogue of Microorganisms (GCM) 10K type strain sequencing project: providing services to taxonomists for standard genome sequencing and annotation.</title>
        <authorList>
            <consortium name="The Broad Institute Genomics Platform"/>
            <consortium name="The Broad Institute Genome Sequencing Center for Infectious Disease"/>
            <person name="Wu L."/>
            <person name="Ma J."/>
        </authorList>
    </citation>
    <scope>NUCLEOTIDE SEQUENCE [LARGE SCALE GENOMIC DNA]</scope>
    <source>
        <strain evidence="4">JCM 18541</strain>
    </source>
</reference>
<protein>
    <submittedName>
        <fullName evidence="3">MBL fold metallo-hydrolase</fullName>
    </submittedName>
</protein>
<dbReference type="EMBL" id="BAABKP010000002">
    <property type="protein sequence ID" value="GAA4795912.1"/>
    <property type="molecule type" value="Genomic_DNA"/>
</dbReference>
<organism evidence="3 4">
    <name type="scientific">Rothia endophytica</name>
    <dbReference type="NCBI Taxonomy" id="1324766"/>
    <lineage>
        <taxon>Bacteria</taxon>
        <taxon>Bacillati</taxon>
        <taxon>Actinomycetota</taxon>
        <taxon>Actinomycetes</taxon>
        <taxon>Micrococcales</taxon>
        <taxon>Micrococcaceae</taxon>
        <taxon>Rothia</taxon>
    </lineage>
</organism>
<dbReference type="SUPFAM" id="SSF56281">
    <property type="entry name" value="Metallo-hydrolase/oxidoreductase"/>
    <property type="match status" value="1"/>
</dbReference>
<proteinExistence type="predicted"/>
<dbReference type="PANTHER" id="PTHR43084">
    <property type="entry name" value="PERSULFIDE DIOXYGENASE ETHE1"/>
    <property type="match status" value="1"/>
</dbReference>
<dbReference type="CDD" id="cd00158">
    <property type="entry name" value="RHOD"/>
    <property type="match status" value="2"/>
</dbReference>
<feature type="domain" description="Rhodanese" evidence="2">
    <location>
        <begin position="384"/>
        <end position="462"/>
    </location>
</feature>
<dbReference type="SMART" id="SM00450">
    <property type="entry name" value="RHOD"/>
    <property type="match status" value="2"/>
</dbReference>
<dbReference type="InterPro" id="IPR036866">
    <property type="entry name" value="RibonucZ/Hydroxyglut_hydro"/>
</dbReference>
<evidence type="ECO:0000313" key="3">
    <source>
        <dbReference type="EMBL" id="GAA4795912.1"/>
    </source>
</evidence>
<sequence length="463" mass="50123">MLFERIYEEGLAQASYFIGCQRKGQAIVVDARRDIQVYLDLAAKNGMDIIAVTETHIHADYLSGTRELASSTGATVYLSGEGGTDWQYDFDGTRIHHGDTIQLGNITVTAQHTPGHTPEHLSFLVTDGAVADQPGYMLTGDFVFVGDLGRPDLLDEAAGGKDTRFAGAKDLFASLKRVFMPLPDYVQIYPAHGAGSPCGKALGAVPTSTVGYQKAFAWWAPYLENDDEQGFIDELLDGQPDAHAYFARMKKENRLGPALIGQPAHPEKLDVEQVKNMLSDGSALLVDTRDQHSVHRGTVEGALNVPAGGQASNFAAWVIDPEREQRPLIVTLDDEANAAQFRDALYRVGIDTVRFFTSDIAELANYQPETIVPADLDHTGYDALVDVRGKGEYAAGSIPGAQQLSGGSALWRLNELPQTGSTLVTFCQSGVRNSVVASGLRRAGYKVLELEGSYQGWLDEQGA</sequence>
<keyword evidence="4" id="KW-1185">Reference proteome</keyword>
<dbReference type="Gene3D" id="3.40.250.10">
    <property type="entry name" value="Rhodanese-like domain"/>
    <property type="match status" value="2"/>
</dbReference>
<dbReference type="SUPFAM" id="SSF52821">
    <property type="entry name" value="Rhodanese/Cell cycle control phosphatase"/>
    <property type="match status" value="2"/>
</dbReference>
<dbReference type="PROSITE" id="PS50206">
    <property type="entry name" value="RHODANESE_3"/>
    <property type="match status" value="1"/>
</dbReference>
<dbReference type="InterPro" id="IPR001279">
    <property type="entry name" value="Metallo-B-lactamas"/>
</dbReference>
<dbReference type="RefSeq" id="WP_345445992.1">
    <property type="nucleotide sequence ID" value="NZ_BAABKP010000002.1"/>
</dbReference>
<gene>
    <name evidence="3" type="ORF">GCM10023352_13990</name>
</gene>
<dbReference type="SMART" id="SM00849">
    <property type="entry name" value="Lactamase_B"/>
    <property type="match status" value="1"/>
</dbReference>